<protein>
    <submittedName>
        <fullName evidence="2">Uncharacterized protein</fullName>
    </submittedName>
</protein>
<dbReference type="AlphaFoldDB" id="Q6ZGC6"/>
<evidence type="ECO:0000256" key="1">
    <source>
        <dbReference type="SAM" id="MobiDB-lite"/>
    </source>
</evidence>
<sequence length="125" mass="13367">MVDFYKEMENAIIRGCLNEPEEAVMPPPSSAFSVAAVVAAAVSLAPGRSRALAGTLPDCPVLTWKKKKLKGKDGSKKGNRGMPIAGYVIVIDLALTDQPMGPRDFSPTPRKRRLCPPGPTRPTPP</sequence>
<evidence type="ECO:0000313" key="3">
    <source>
        <dbReference type="Proteomes" id="UP000000763"/>
    </source>
</evidence>
<reference evidence="3" key="2">
    <citation type="journal article" date="2008" name="Nucleic Acids Res.">
        <title>The rice annotation project database (RAP-DB): 2008 update.</title>
        <authorList>
            <consortium name="The rice annotation project (RAP)"/>
        </authorList>
    </citation>
    <scope>GENOME REANNOTATION</scope>
    <source>
        <strain evidence="3">cv. Nipponbare</strain>
    </source>
</reference>
<evidence type="ECO:0000313" key="2">
    <source>
        <dbReference type="EMBL" id="BAD16971.1"/>
    </source>
</evidence>
<proteinExistence type="predicted"/>
<name>Q6ZGC6_ORYSJ</name>
<accession>Q6ZGC6</accession>
<feature type="region of interest" description="Disordered" evidence="1">
    <location>
        <begin position="99"/>
        <end position="125"/>
    </location>
</feature>
<dbReference type="EMBL" id="AP004140">
    <property type="protein sequence ID" value="BAD16971.1"/>
    <property type="molecule type" value="Genomic_DNA"/>
</dbReference>
<dbReference type="Proteomes" id="UP000000763">
    <property type="component" value="Chromosome 2"/>
</dbReference>
<organism evidence="2 3">
    <name type="scientific">Oryza sativa subsp. japonica</name>
    <name type="common">Rice</name>
    <dbReference type="NCBI Taxonomy" id="39947"/>
    <lineage>
        <taxon>Eukaryota</taxon>
        <taxon>Viridiplantae</taxon>
        <taxon>Streptophyta</taxon>
        <taxon>Embryophyta</taxon>
        <taxon>Tracheophyta</taxon>
        <taxon>Spermatophyta</taxon>
        <taxon>Magnoliopsida</taxon>
        <taxon>Liliopsida</taxon>
        <taxon>Poales</taxon>
        <taxon>Poaceae</taxon>
        <taxon>BOP clade</taxon>
        <taxon>Oryzoideae</taxon>
        <taxon>Oryzeae</taxon>
        <taxon>Oryzinae</taxon>
        <taxon>Oryza</taxon>
        <taxon>Oryza sativa</taxon>
    </lineage>
</organism>
<feature type="compositionally biased region" description="Pro residues" evidence="1">
    <location>
        <begin position="116"/>
        <end position="125"/>
    </location>
</feature>
<reference evidence="3" key="1">
    <citation type="journal article" date="2005" name="Nature">
        <title>The map-based sequence of the rice genome.</title>
        <authorList>
            <consortium name="International rice genome sequencing project (IRGSP)"/>
            <person name="Matsumoto T."/>
            <person name="Wu J."/>
            <person name="Kanamori H."/>
            <person name="Katayose Y."/>
            <person name="Fujisawa M."/>
            <person name="Namiki N."/>
            <person name="Mizuno H."/>
            <person name="Yamamoto K."/>
            <person name="Antonio B.A."/>
            <person name="Baba T."/>
            <person name="Sakata K."/>
            <person name="Nagamura Y."/>
            <person name="Aoki H."/>
            <person name="Arikawa K."/>
            <person name="Arita K."/>
            <person name="Bito T."/>
            <person name="Chiden Y."/>
            <person name="Fujitsuka N."/>
            <person name="Fukunaka R."/>
            <person name="Hamada M."/>
            <person name="Harada C."/>
            <person name="Hayashi A."/>
            <person name="Hijishita S."/>
            <person name="Honda M."/>
            <person name="Hosokawa S."/>
            <person name="Ichikawa Y."/>
            <person name="Idonuma A."/>
            <person name="Iijima M."/>
            <person name="Ikeda M."/>
            <person name="Ikeno M."/>
            <person name="Ito K."/>
            <person name="Ito S."/>
            <person name="Ito T."/>
            <person name="Ito Y."/>
            <person name="Ito Y."/>
            <person name="Iwabuchi A."/>
            <person name="Kamiya K."/>
            <person name="Karasawa W."/>
            <person name="Kurita K."/>
            <person name="Katagiri S."/>
            <person name="Kikuta A."/>
            <person name="Kobayashi H."/>
            <person name="Kobayashi N."/>
            <person name="Machita K."/>
            <person name="Maehara T."/>
            <person name="Masukawa M."/>
            <person name="Mizubayashi T."/>
            <person name="Mukai Y."/>
            <person name="Nagasaki H."/>
            <person name="Nagata Y."/>
            <person name="Naito S."/>
            <person name="Nakashima M."/>
            <person name="Nakama Y."/>
            <person name="Nakamichi Y."/>
            <person name="Nakamura M."/>
            <person name="Meguro A."/>
            <person name="Negishi M."/>
            <person name="Ohta I."/>
            <person name="Ohta T."/>
            <person name="Okamoto M."/>
            <person name="Ono N."/>
            <person name="Saji S."/>
            <person name="Sakaguchi M."/>
            <person name="Sakai K."/>
            <person name="Shibata M."/>
            <person name="Shimokawa T."/>
            <person name="Song J."/>
            <person name="Takazaki Y."/>
            <person name="Terasawa K."/>
            <person name="Tsugane M."/>
            <person name="Tsuji K."/>
            <person name="Ueda S."/>
            <person name="Waki K."/>
            <person name="Yamagata H."/>
            <person name="Yamamoto M."/>
            <person name="Yamamoto S."/>
            <person name="Yamane H."/>
            <person name="Yoshiki S."/>
            <person name="Yoshihara R."/>
            <person name="Yukawa K."/>
            <person name="Zhong H."/>
            <person name="Yano M."/>
            <person name="Yuan Q."/>
            <person name="Ouyang S."/>
            <person name="Liu J."/>
            <person name="Jones K.M."/>
            <person name="Gansberger K."/>
            <person name="Moffat K."/>
            <person name="Hill J."/>
            <person name="Bera J."/>
            <person name="Fadrosh D."/>
            <person name="Jin S."/>
            <person name="Johri S."/>
            <person name="Kim M."/>
            <person name="Overton L."/>
            <person name="Reardon M."/>
            <person name="Tsitrin T."/>
            <person name="Vuong H."/>
            <person name="Weaver B."/>
            <person name="Ciecko A."/>
            <person name="Tallon L."/>
            <person name="Jackson J."/>
            <person name="Pai G."/>
            <person name="Aken S.V."/>
            <person name="Utterback T."/>
            <person name="Reidmuller S."/>
            <person name="Feldblyum T."/>
            <person name="Hsiao J."/>
            <person name="Zismann V."/>
            <person name="Iobst S."/>
            <person name="de Vazeille A.R."/>
            <person name="Buell C.R."/>
            <person name="Ying K."/>
            <person name="Li Y."/>
            <person name="Lu T."/>
            <person name="Huang Y."/>
            <person name="Zhao Q."/>
            <person name="Feng Q."/>
            <person name="Zhang L."/>
            <person name="Zhu J."/>
            <person name="Weng Q."/>
            <person name="Mu J."/>
            <person name="Lu Y."/>
            <person name="Fan D."/>
            <person name="Liu Y."/>
            <person name="Guan J."/>
            <person name="Zhang Y."/>
            <person name="Yu S."/>
            <person name="Liu X."/>
            <person name="Zhang Y."/>
            <person name="Hong G."/>
            <person name="Han B."/>
            <person name="Choisne N."/>
            <person name="Demange N."/>
            <person name="Orjeda G."/>
            <person name="Samain S."/>
            <person name="Cattolico L."/>
            <person name="Pelletier E."/>
            <person name="Couloux A."/>
            <person name="Segurens B."/>
            <person name="Wincker P."/>
            <person name="D'Hont A."/>
            <person name="Scarpelli C."/>
            <person name="Weissenbach J."/>
            <person name="Salanoubat M."/>
            <person name="Quetier F."/>
            <person name="Yu Y."/>
            <person name="Kim H.R."/>
            <person name="Rambo T."/>
            <person name="Currie J."/>
            <person name="Collura K."/>
            <person name="Luo M."/>
            <person name="Yang T."/>
            <person name="Ammiraju J.S.S."/>
            <person name="Engler F."/>
            <person name="Soderlund C."/>
            <person name="Wing R.A."/>
            <person name="Palmer L.E."/>
            <person name="de la Bastide M."/>
            <person name="Spiegel L."/>
            <person name="Nascimento L."/>
            <person name="Zutavern T."/>
            <person name="O'Shaughnessy A."/>
            <person name="Dike S."/>
            <person name="Dedhia N."/>
            <person name="Preston R."/>
            <person name="Balija V."/>
            <person name="McCombie W.R."/>
            <person name="Chow T."/>
            <person name="Chen H."/>
            <person name="Chung M."/>
            <person name="Chen C."/>
            <person name="Shaw J."/>
            <person name="Wu H."/>
            <person name="Hsiao K."/>
            <person name="Chao Y."/>
            <person name="Chu M."/>
            <person name="Cheng C."/>
            <person name="Hour A."/>
            <person name="Lee P."/>
            <person name="Lin S."/>
            <person name="Lin Y."/>
            <person name="Liou J."/>
            <person name="Liu S."/>
            <person name="Hsing Y."/>
            <person name="Raghuvanshi S."/>
            <person name="Mohanty A."/>
            <person name="Bharti A.K."/>
            <person name="Gaur A."/>
            <person name="Gupta V."/>
            <person name="Kumar D."/>
            <person name="Ravi V."/>
            <person name="Vij S."/>
            <person name="Kapur A."/>
            <person name="Khurana P."/>
            <person name="Khurana P."/>
            <person name="Khurana J.P."/>
            <person name="Tyagi A.K."/>
            <person name="Gaikwad K."/>
            <person name="Singh A."/>
            <person name="Dalal V."/>
            <person name="Srivastava S."/>
            <person name="Dixit A."/>
            <person name="Pal A.K."/>
            <person name="Ghazi I.A."/>
            <person name="Yadav M."/>
            <person name="Pandit A."/>
            <person name="Bhargava A."/>
            <person name="Sureshbabu K."/>
            <person name="Batra K."/>
            <person name="Sharma T.R."/>
            <person name="Mohapatra T."/>
            <person name="Singh N.K."/>
            <person name="Messing J."/>
            <person name="Nelson A.B."/>
            <person name="Fuks G."/>
            <person name="Kavchok S."/>
            <person name="Keizer G."/>
            <person name="Linton E."/>
            <person name="Llaca V."/>
            <person name="Song R."/>
            <person name="Tanyolac B."/>
            <person name="Young S."/>
            <person name="Ho-Il K."/>
            <person name="Hahn J.H."/>
            <person name="Sangsakoo G."/>
            <person name="Vanavichit A."/>
            <person name="de Mattos Luiz.A.T."/>
            <person name="Zimmer P.D."/>
            <person name="Malone G."/>
            <person name="Dellagostin O."/>
            <person name="de Oliveira A.C."/>
            <person name="Bevan M."/>
            <person name="Bancroft I."/>
            <person name="Minx P."/>
            <person name="Cordum H."/>
            <person name="Wilson R."/>
            <person name="Cheng Z."/>
            <person name="Jin W."/>
            <person name="Jiang J."/>
            <person name="Leong S.A."/>
            <person name="Iwama H."/>
            <person name="Gojobori T."/>
            <person name="Itoh T."/>
            <person name="Niimura Y."/>
            <person name="Fujii Y."/>
            <person name="Habara T."/>
            <person name="Sakai H."/>
            <person name="Sato Y."/>
            <person name="Wilson G."/>
            <person name="Kumar K."/>
            <person name="McCouch S."/>
            <person name="Juretic N."/>
            <person name="Hoen D."/>
            <person name="Wright S."/>
            <person name="Bruskiewich R."/>
            <person name="Bureau T."/>
            <person name="Miyao A."/>
            <person name="Hirochika H."/>
            <person name="Nishikawa T."/>
            <person name="Kadowaki K."/>
            <person name="Sugiura M."/>
            <person name="Burr B."/>
            <person name="Sasaki T."/>
        </authorList>
    </citation>
    <scope>NUCLEOTIDE SEQUENCE [LARGE SCALE GENOMIC DNA]</scope>
    <source>
        <strain evidence="3">cv. Nipponbare</strain>
    </source>
</reference>
<gene>
    <name evidence="2" type="primary">OJ1534_E09.17</name>
</gene>